<reference evidence="4 5" key="1">
    <citation type="submission" date="2024-10" db="EMBL/GenBank/DDBJ databases">
        <title>The Natural Products Discovery Center: Release of the First 8490 Sequenced Strains for Exploring Actinobacteria Biosynthetic Diversity.</title>
        <authorList>
            <person name="Kalkreuter E."/>
            <person name="Kautsar S.A."/>
            <person name="Yang D."/>
            <person name="Bader C.D."/>
            <person name="Teijaro C.N."/>
            <person name="Fluegel L."/>
            <person name="Davis C.M."/>
            <person name="Simpson J.R."/>
            <person name="Lauterbach L."/>
            <person name="Steele A.D."/>
            <person name="Gui C."/>
            <person name="Meng S."/>
            <person name="Li G."/>
            <person name="Viehrig K."/>
            <person name="Ye F."/>
            <person name="Su P."/>
            <person name="Kiefer A.F."/>
            <person name="Nichols A."/>
            <person name="Cepeda A.J."/>
            <person name="Yan W."/>
            <person name="Fan B."/>
            <person name="Jiang Y."/>
            <person name="Adhikari A."/>
            <person name="Zheng C.-J."/>
            <person name="Schuster L."/>
            <person name="Cowan T.M."/>
            <person name="Smanski M.J."/>
            <person name="Chevrette M.G."/>
            <person name="De Carvalho L.P.S."/>
            <person name="Shen B."/>
        </authorList>
    </citation>
    <scope>NUCLEOTIDE SEQUENCE [LARGE SCALE GENOMIC DNA]</scope>
    <source>
        <strain evidence="4 5">NPDC000087</strain>
    </source>
</reference>
<evidence type="ECO:0000259" key="3">
    <source>
        <dbReference type="PROSITE" id="PS51186"/>
    </source>
</evidence>
<gene>
    <name evidence="4" type="ORF">ACFY35_13205</name>
</gene>
<evidence type="ECO:0000256" key="1">
    <source>
        <dbReference type="ARBA" id="ARBA00022679"/>
    </source>
</evidence>
<dbReference type="EMBL" id="JBIAZU010000002">
    <property type="protein sequence ID" value="MFF5290397.1"/>
    <property type="molecule type" value="Genomic_DNA"/>
</dbReference>
<keyword evidence="5" id="KW-1185">Reference proteome</keyword>
<keyword evidence="2 4" id="KW-0012">Acyltransferase</keyword>
<evidence type="ECO:0000313" key="5">
    <source>
        <dbReference type="Proteomes" id="UP001602245"/>
    </source>
</evidence>
<proteinExistence type="predicted"/>
<organism evidence="4 5">
    <name type="scientific">Paractinoplanes globisporus</name>
    <dbReference type="NCBI Taxonomy" id="113565"/>
    <lineage>
        <taxon>Bacteria</taxon>
        <taxon>Bacillati</taxon>
        <taxon>Actinomycetota</taxon>
        <taxon>Actinomycetes</taxon>
        <taxon>Micromonosporales</taxon>
        <taxon>Micromonosporaceae</taxon>
        <taxon>Paractinoplanes</taxon>
    </lineage>
</organism>
<evidence type="ECO:0000256" key="2">
    <source>
        <dbReference type="ARBA" id="ARBA00023315"/>
    </source>
</evidence>
<feature type="domain" description="N-acetyltransferase" evidence="3">
    <location>
        <begin position="4"/>
        <end position="163"/>
    </location>
</feature>
<dbReference type="RefSeq" id="WP_020510613.1">
    <property type="nucleotide sequence ID" value="NZ_JBIAZU010000002.1"/>
</dbReference>
<dbReference type="PROSITE" id="PS51186">
    <property type="entry name" value="GNAT"/>
    <property type="match status" value="1"/>
</dbReference>
<dbReference type="Gene3D" id="3.40.630.30">
    <property type="match status" value="1"/>
</dbReference>
<dbReference type="InterPro" id="IPR000182">
    <property type="entry name" value="GNAT_dom"/>
</dbReference>
<keyword evidence="1 4" id="KW-0808">Transferase</keyword>
<dbReference type="SUPFAM" id="SSF55729">
    <property type="entry name" value="Acyl-CoA N-acyltransferases (Nat)"/>
    <property type="match status" value="1"/>
</dbReference>
<dbReference type="GO" id="GO:0016746">
    <property type="term" value="F:acyltransferase activity"/>
    <property type="evidence" value="ECO:0007669"/>
    <property type="project" value="UniProtKB-KW"/>
</dbReference>
<evidence type="ECO:0000313" key="4">
    <source>
        <dbReference type="EMBL" id="MFF5290397.1"/>
    </source>
</evidence>
<dbReference type="EC" id="2.3.-.-" evidence="4"/>
<dbReference type="Pfam" id="PF00583">
    <property type="entry name" value="Acetyltransf_1"/>
    <property type="match status" value="1"/>
</dbReference>
<accession>A0ABW6WAR6</accession>
<dbReference type="Proteomes" id="UP001602245">
    <property type="component" value="Unassembled WGS sequence"/>
</dbReference>
<comment type="caution">
    <text evidence="4">The sequence shown here is derived from an EMBL/GenBank/DDBJ whole genome shotgun (WGS) entry which is preliminary data.</text>
</comment>
<sequence length="167" mass="18488">MDQVVIRPATDVDHPRIVDLLSRSWGSTTVVAHGVKYDASTLPALLAVRRGRLAGLLTYTIGGDAFEVVSIDAVVERAGVGTALLEAAVERAEAAGLARLWLVTTNDNLDALRFYQRRGMRLVQINRGAVDESRKLKPRIPLTGEFGIEIHDEIMLEMRLPRRESHH</sequence>
<dbReference type="InterPro" id="IPR050832">
    <property type="entry name" value="Bact_Acetyltransf"/>
</dbReference>
<name>A0ABW6WAR6_9ACTN</name>
<protein>
    <submittedName>
        <fullName evidence="4">GNAT family N-acetyltransferase</fullName>
        <ecNumber evidence="4">2.3.-.-</ecNumber>
    </submittedName>
</protein>
<dbReference type="InterPro" id="IPR016181">
    <property type="entry name" value="Acyl_CoA_acyltransferase"/>
</dbReference>
<dbReference type="PANTHER" id="PTHR43877">
    <property type="entry name" value="AMINOALKYLPHOSPHONATE N-ACETYLTRANSFERASE-RELATED-RELATED"/>
    <property type="match status" value="1"/>
</dbReference>